<dbReference type="STRING" id="463040.CAL15_05770"/>
<evidence type="ECO:0000313" key="8">
    <source>
        <dbReference type="EMBL" id="ARP93938.1"/>
    </source>
</evidence>
<dbReference type="InterPro" id="IPR052518">
    <property type="entry name" value="CHR_Transporter"/>
</dbReference>
<feature type="transmembrane region" description="Helical" evidence="7">
    <location>
        <begin position="89"/>
        <end position="111"/>
    </location>
</feature>
<organism evidence="8 9">
    <name type="scientific">Bordetella genomosp. 13</name>
    <dbReference type="NCBI Taxonomy" id="463040"/>
    <lineage>
        <taxon>Bacteria</taxon>
        <taxon>Pseudomonadati</taxon>
        <taxon>Pseudomonadota</taxon>
        <taxon>Betaproteobacteria</taxon>
        <taxon>Burkholderiales</taxon>
        <taxon>Alcaligenaceae</taxon>
        <taxon>Bordetella</taxon>
    </lineage>
</organism>
<comment type="subcellular location">
    <subcellularLocation>
        <location evidence="1">Cell membrane</location>
        <topology evidence="1">Multi-pass membrane protein</topology>
    </subcellularLocation>
</comment>
<evidence type="ECO:0000256" key="6">
    <source>
        <dbReference type="ARBA" id="ARBA00023136"/>
    </source>
</evidence>
<protein>
    <submittedName>
        <fullName evidence="8">Chromate transporter</fullName>
    </submittedName>
</protein>
<keyword evidence="5 7" id="KW-1133">Transmembrane helix</keyword>
<dbReference type="Proteomes" id="UP000194161">
    <property type="component" value="Chromosome"/>
</dbReference>
<name>A0A1W6Z953_9BORD</name>
<keyword evidence="6 7" id="KW-0472">Membrane</keyword>
<dbReference type="PANTHER" id="PTHR43663:SF1">
    <property type="entry name" value="CHROMATE TRANSPORTER"/>
    <property type="match status" value="1"/>
</dbReference>
<dbReference type="GO" id="GO:0015109">
    <property type="term" value="F:chromate transmembrane transporter activity"/>
    <property type="evidence" value="ECO:0007669"/>
    <property type="project" value="InterPro"/>
</dbReference>
<sequence length="189" mass="19944">METSSHPPSAPETAPAPTRSELFMGFLMLGMTAFGGVLPLARRMVVERRRWITGPEFTELLGLCQFLPGGNIINMSVAIGMKFHGPSGAFAAMMGLIAAPTAVVIMLGVVYDRYSADPHVQHVFAGLAAAAAGLLVAMAIKIAMPLRRSVTGMLVALAGCLAIAVFRTPLLPTMLVLTPISILLMRGAR</sequence>
<evidence type="ECO:0000256" key="2">
    <source>
        <dbReference type="ARBA" id="ARBA00005262"/>
    </source>
</evidence>
<keyword evidence="3" id="KW-1003">Cell membrane</keyword>
<dbReference type="OrthoDB" id="8596378at2"/>
<feature type="transmembrane region" description="Helical" evidence="7">
    <location>
        <begin position="123"/>
        <end position="143"/>
    </location>
</feature>
<evidence type="ECO:0000256" key="3">
    <source>
        <dbReference type="ARBA" id="ARBA00022475"/>
    </source>
</evidence>
<proteinExistence type="inferred from homology"/>
<evidence type="ECO:0000256" key="4">
    <source>
        <dbReference type="ARBA" id="ARBA00022692"/>
    </source>
</evidence>
<comment type="similarity">
    <text evidence="2">Belongs to the chromate ion transporter (CHR) (TC 2.A.51) family.</text>
</comment>
<dbReference type="InterPro" id="IPR003370">
    <property type="entry name" value="Chromate_transpt"/>
</dbReference>
<dbReference type="AlphaFoldDB" id="A0A1W6Z953"/>
<dbReference type="KEGG" id="bgm:CAL15_05770"/>
<keyword evidence="9" id="KW-1185">Reference proteome</keyword>
<dbReference type="PANTHER" id="PTHR43663">
    <property type="entry name" value="CHROMATE TRANSPORT PROTEIN-RELATED"/>
    <property type="match status" value="1"/>
</dbReference>
<dbReference type="RefSeq" id="WP_086077709.1">
    <property type="nucleotide sequence ID" value="NZ_CP021111.1"/>
</dbReference>
<keyword evidence="4 7" id="KW-0812">Transmembrane</keyword>
<dbReference type="GO" id="GO:0005886">
    <property type="term" value="C:plasma membrane"/>
    <property type="evidence" value="ECO:0007669"/>
    <property type="project" value="UniProtKB-SubCell"/>
</dbReference>
<dbReference type="EMBL" id="CP021111">
    <property type="protein sequence ID" value="ARP93938.1"/>
    <property type="molecule type" value="Genomic_DNA"/>
</dbReference>
<reference evidence="8 9" key="1">
    <citation type="submission" date="2017-05" db="EMBL/GenBank/DDBJ databases">
        <title>Complete and WGS of Bordetella genogroups.</title>
        <authorList>
            <person name="Spilker T."/>
            <person name="LiPuma J."/>
        </authorList>
    </citation>
    <scope>NUCLEOTIDE SEQUENCE [LARGE SCALE GENOMIC DNA]</scope>
    <source>
        <strain evidence="8 9">AU7206</strain>
    </source>
</reference>
<feature type="transmembrane region" description="Helical" evidence="7">
    <location>
        <begin position="22"/>
        <end position="41"/>
    </location>
</feature>
<dbReference type="Pfam" id="PF02417">
    <property type="entry name" value="Chromate_transp"/>
    <property type="match status" value="1"/>
</dbReference>
<evidence type="ECO:0000256" key="7">
    <source>
        <dbReference type="SAM" id="Phobius"/>
    </source>
</evidence>
<evidence type="ECO:0000313" key="9">
    <source>
        <dbReference type="Proteomes" id="UP000194161"/>
    </source>
</evidence>
<accession>A0A1W6Z953</accession>
<evidence type="ECO:0000256" key="5">
    <source>
        <dbReference type="ARBA" id="ARBA00022989"/>
    </source>
</evidence>
<feature type="transmembrane region" description="Helical" evidence="7">
    <location>
        <begin position="150"/>
        <end position="166"/>
    </location>
</feature>
<evidence type="ECO:0000256" key="1">
    <source>
        <dbReference type="ARBA" id="ARBA00004651"/>
    </source>
</evidence>
<gene>
    <name evidence="8" type="ORF">CAL15_05770</name>
</gene>